<dbReference type="PANTHER" id="PTHR30385">
    <property type="entry name" value="SIGMA FACTOR F FLAGELLAR"/>
    <property type="match status" value="1"/>
</dbReference>
<sequence>MQTANRPTMSERQQQVLSHIGLVYRTAHRLSRISREPFEDLVQVGILGLIRAIDRFDPARGNAFSSFAAPYIQGEMQHYLRDRADSIRLPRRWQELARQAQKLGLLGMERLPEQQIAHALGITLDEWLAVSEAQRNRVPLSLDAPLGPHPEAPTLAESLPDRTGQYRRQNDEDRLLLQQALSSLDPLTRDIVESVFLRECTRHETARRIGISPVTVSRRLRQGVAQLQHLLQDPGSAPPEVTGYPITIAVDPRRLSA</sequence>
<keyword evidence="1" id="KW-0805">Transcription regulation</keyword>
<dbReference type="Pfam" id="PF04545">
    <property type="entry name" value="Sigma70_r4"/>
    <property type="match status" value="1"/>
</dbReference>
<keyword evidence="7" id="KW-1185">Reference proteome</keyword>
<evidence type="ECO:0000256" key="1">
    <source>
        <dbReference type="ARBA" id="ARBA00023015"/>
    </source>
</evidence>
<dbReference type="InterPro" id="IPR007630">
    <property type="entry name" value="RNA_pol_sigma70_r4"/>
</dbReference>
<organism evidence="6 7">
    <name type="scientific">Gloeobacter kilaueensis (strain ATCC BAA-2537 / CCAP 1431/1 / ULC 316 / JS1)</name>
    <dbReference type="NCBI Taxonomy" id="1183438"/>
    <lineage>
        <taxon>Bacteria</taxon>
        <taxon>Bacillati</taxon>
        <taxon>Cyanobacteriota</taxon>
        <taxon>Cyanophyceae</taxon>
        <taxon>Gloeobacterales</taxon>
        <taxon>Gloeobacteraceae</taxon>
        <taxon>Gloeobacter</taxon>
    </lineage>
</organism>
<dbReference type="Gene3D" id="1.20.140.160">
    <property type="match status" value="1"/>
</dbReference>
<dbReference type="eggNOG" id="COG1191">
    <property type="taxonomic scope" value="Bacteria"/>
</dbReference>
<dbReference type="AlphaFoldDB" id="U5QLE9"/>
<dbReference type="InterPro" id="IPR013325">
    <property type="entry name" value="RNA_pol_sigma_r2"/>
</dbReference>
<dbReference type="InterPro" id="IPR014284">
    <property type="entry name" value="RNA_pol_sigma-70_dom"/>
</dbReference>
<dbReference type="PATRIC" id="fig|1183438.3.peg.2135"/>
<dbReference type="SUPFAM" id="SSF88659">
    <property type="entry name" value="Sigma3 and sigma4 domains of RNA polymerase sigma factors"/>
    <property type="match status" value="2"/>
</dbReference>
<evidence type="ECO:0000259" key="5">
    <source>
        <dbReference type="PROSITE" id="PS00715"/>
    </source>
</evidence>
<dbReference type="InterPro" id="IPR013324">
    <property type="entry name" value="RNA_pol_sigma_r3/r4-like"/>
</dbReference>
<evidence type="ECO:0000256" key="3">
    <source>
        <dbReference type="ARBA" id="ARBA00023125"/>
    </source>
</evidence>
<dbReference type="InterPro" id="IPR007627">
    <property type="entry name" value="RNA_pol_sigma70_r2"/>
</dbReference>
<dbReference type="NCBIfam" id="TIGR02937">
    <property type="entry name" value="sigma70-ECF"/>
    <property type="match status" value="1"/>
</dbReference>
<dbReference type="STRING" id="1183438.GKIL_2173"/>
<keyword evidence="2" id="KW-0731">Sigma factor</keyword>
<dbReference type="PROSITE" id="PS00715">
    <property type="entry name" value="SIGMA70_1"/>
    <property type="match status" value="1"/>
</dbReference>
<dbReference type="GO" id="GO:0016987">
    <property type="term" value="F:sigma factor activity"/>
    <property type="evidence" value="ECO:0007669"/>
    <property type="project" value="UniProtKB-KW"/>
</dbReference>
<feature type="domain" description="RNA polymerase sigma-70" evidence="5">
    <location>
        <begin position="40"/>
        <end position="53"/>
    </location>
</feature>
<dbReference type="SUPFAM" id="SSF88946">
    <property type="entry name" value="Sigma2 domain of RNA polymerase sigma factors"/>
    <property type="match status" value="1"/>
</dbReference>
<name>U5QLE9_GLOK1</name>
<gene>
    <name evidence="6" type="primary">sigB</name>
    <name evidence="6" type="ORF">GKIL_2173</name>
</gene>
<dbReference type="InterPro" id="IPR000943">
    <property type="entry name" value="RNA_pol_sigma70"/>
</dbReference>
<dbReference type="GO" id="GO:0006352">
    <property type="term" value="P:DNA-templated transcription initiation"/>
    <property type="evidence" value="ECO:0007669"/>
    <property type="project" value="InterPro"/>
</dbReference>
<dbReference type="Gene3D" id="1.10.1740.10">
    <property type="match status" value="1"/>
</dbReference>
<dbReference type="PANTHER" id="PTHR30385:SF4">
    <property type="entry name" value="RNA POLYMERASE SIGMA-E FACTOR"/>
    <property type="match status" value="1"/>
</dbReference>
<protein>
    <submittedName>
        <fullName evidence="6">RNA polymerase sigma factor SigF</fullName>
    </submittedName>
</protein>
<dbReference type="Proteomes" id="UP000017396">
    <property type="component" value="Chromosome"/>
</dbReference>
<evidence type="ECO:0000313" key="7">
    <source>
        <dbReference type="Proteomes" id="UP000017396"/>
    </source>
</evidence>
<dbReference type="KEGG" id="glj:GKIL_2173"/>
<dbReference type="OrthoDB" id="1185556at2"/>
<keyword evidence="4" id="KW-0804">Transcription</keyword>
<proteinExistence type="predicted"/>
<dbReference type="GO" id="GO:0003677">
    <property type="term" value="F:DNA binding"/>
    <property type="evidence" value="ECO:0007669"/>
    <property type="project" value="UniProtKB-KW"/>
</dbReference>
<dbReference type="NCBIfam" id="NF005644">
    <property type="entry name" value="PRK07408.1"/>
    <property type="match status" value="1"/>
</dbReference>
<dbReference type="EMBL" id="CP003587">
    <property type="protein sequence ID" value="AGY58419.1"/>
    <property type="molecule type" value="Genomic_DNA"/>
</dbReference>
<dbReference type="RefSeq" id="WP_023173568.1">
    <property type="nucleotide sequence ID" value="NC_022600.1"/>
</dbReference>
<dbReference type="Pfam" id="PF04542">
    <property type="entry name" value="Sigma70_r2"/>
    <property type="match status" value="1"/>
</dbReference>
<reference evidence="6 7" key="1">
    <citation type="journal article" date="2013" name="PLoS ONE">
        <title>Cultivation and Complete Genome Sequencing of Gloeobacter kilaueensis sp. nov., from a Lava Cave in Kilauea Caldera, Hawai'i.</title>
        <authorList>
            <person name="Saw J.H."/>
            <person name="Schatz M."/>
            <person name="Brown M.V."/>
            <person name="Kunkel D.D."/>
            <person name="Foster J.S."/>
            <person name="Shick H."/>
            <person name="Christensen S."/>
            <person name="Hou S."/>
            <person name="Wan X."/>
            <person name="Donachie S.P."/>
        </authorList>
    </citation>
    <scope>NUCLEOTIDE SEQUENCE [LARGE SCALE GENOMIC DNA]</scope>
    <source>
        <strain evidence="7">JS</strain>
    </source>
</reference>
<evidence type="ECO:0000256" key="2">
    <source>
        <dbReference type="ARBA" id="ARBA00023082"/>
    </source>
</evidence>
<accession>U5QLE9</accession>
<evidence type="ECO:0000256" key="4">
    <source>
        <dbReference type="ARBA" id="ARBA00023163"/>
    </source>
</evidence>
<keyword evidence="3" id="KW-0238">DNA-binding</keyword>
<evidence type="ECO:0000313" key="6">
    <source>
        <dbReference type="EMBL" id="AGY58419.1"/>
    </source>
</evidence>
<dbReference type="HOGENOM" id="CLU_014793_8_5_3"/>